<sequence>MITTELIQRYFGTLEEFERFRLNWIRICTKINEAGVNAGRREAAEHRAQTMKII</sequence>
<reference evidence="1" key="2">
    <citation type="submission" date="2021-09" db="EMBL/GenBank/DDBJ databases">
        <authorList>
            <person name="Gilroy R."/>
        </authorList>
    </citation>
    <scope>NUCLEOTIDE SEQUENCE</scope>
    <source>
        <strain evidence="1">USAMLcec4-12693</strain>
    </source>
</reference>
<comment type="caution">
    <text evidence="1">The sequence shown here is derived from an EMBL/GenBank/DDBJ whole genome shotgun (WGS) entry which is preliminary data.</text>
</comment>
<reference evidence="1" key="1">
    <citation type="journal article" date="2021" name="PeerJ">
        <title>Extensive microbial diversity within the chicken gut microbiome revealed by metagenomics and culture.</title>
        <authorList>
            <person name="Gilroy R."/>
            <person name="Ravi A."/>
            <person name="Getino M."/>
            <person name="Pursley I."/>
            <person name="Horton D.L."/>
            <person name="Alikhan N.F."/>
            <person name="Baker D."/>
            <person name="Gharbi K."/>
            <person name="Hall N."/>
            <person name="Watson M."/>
            <person name="Adriaenssens E.M."/>
            <person name="Foster-Nyarko E."/>
            <person name="Jarju S."/>
            <person name="Secka A."/>
            <person name="Antonio M."/>
            <person name="Oren A."/>
            <person name="Chaudhuri R.R."/>
            <person name="La Ragione R."/>
            <person name="Hildebrand F."/>
            <person name="Pallen M.J."/>
        </authorList>
    </citation>
    <scope>NUCLEOTIDE SEQUENCE</scope>
    <source>
        <strain evidence="1">USAMLcec4-12693</strain>
    </source>
</reference>
<evidence type="ECO:0000313" key="2">
    <source>
        <dbReference type="Proteomes" id="UP000813420"/>
    </source>
</evidence>
<name>A0A9D2VXB6_9FIRM</name>
<organism evidence="1 2">
    <name type="scientific">Merdimonas faecis</name>
    <dbReference type="NCBI Taxonomy" id="1653435"/>
    <lineage>
        <taxon>Bacteria</taxon>
        <taxon>Bacillati</taxon>
        <taxon>Bacillota</taxon>
        <taxon>Clostridia</taxon>
        <taxon>Lachnospirales</taxon>
        <taxon>Lachnospiraceae</taxon>
        <taxon>Merdimonas</taxon>
    </lineage>
</organism>
<proteinExistence type="predicted"/>
<gene>
    <name evidence="1" type="ORF">K8V39_05005</name>
</gene>
<protein>
    <submittedName>
        <fullName evidence="1">Uncharacterized protein</fullName>
    </submittedName>
</protein>
<evidence type="ECO:0000313" key="1">
    <source>
        <dbReference type="EMBL" id="HJH49604.1"/>
    </source>
</evidence>
<dbReference type="RefSeq" id="WP_277271858.1">
    <property type="nucleotide sequence ID" value="NZ_DYXE01000048.1"/>
</dbReference>
<dbReference type="AlphaFoldDB" id="A0A9D2VXB6"/>
<dbReference type="EMBL" id="DYXE01000048">
    <property type="protein sequence ID" value="HJH49604.1"/>
    <property type="molecule type" value="Genomic_DNA"/>
</dbReference>
<accession>A0A9D2VXB6</accession>
<dbReference type="Proteomes" id="UP000813420">
    <property type="component" value="Unassembled WGS sequence"/>
</dbReference>